<dbReference type="SUPFAM" id="SSF47413">
    <property type="entry name" value="lambda repressor-like DNA-binding domains"/>
    <property type="match status" value="1"/>
</dbReference>
<protein>
    <submittedName>
        <fullName evidence="2">HTH-type transcriptional regulator</fullName>
    </submittedName>
</protein>
<dbReference type="AlphaFoldDB" id="A0A0B7GJX9"/>
<dbReference type="Proteomes" id="UP000183504">
    <property type="component" value="Unassembled WGS sequence"/>
</dbReference>
<dbReference type="InterPro" id="IPR010982">
    <property type="entry name" value="Lambda_DNA-bd_dom_sf"/>
</dbReference>
<dbReference type="PANTHER" id="PTHR37038:SF12">
    <property type="entry name" value="TRANSCRIPTIONAL REGULATOR"/>
    <property type="match status" value="1"/>
</dbReference>
<dbReference type="GO" id="GO:0003677">
    <property type="term" value="F:DNA binding"/>
    <property type="evidence" value="ECO:0007669"/>
    <property type="project" value="InterPro"/>
</dbReference>
<dbReference type="InterPro" id="IPR053163">
    <property type="entry name" value="HTH-type_regulator_Rgg"/>
</dbReference>
<feature type="domain" description="HTH-type transcriptional regulator Rgg C-terminal" evidence="1">
    <location>
        <begin position="100"/>
        <end position="279"/>
    </location>
</feature>
<dbReference type="EMBL" id="CDMW01000001">
    <property type="protein sequence ID" value="CEL89989.1"/>
    <property type="molecule type" value="Genomic_DNA"/>
</dbReference>
<gene>
    <name evidence="2" type="ORF">SSV_0685</name>
</gene>
<sequence>MEDLGKVFRDFRLNGHYSLKEAAGQVCSTSQLSRFELGESDMTLSKFLDLLDNIHVTLENFMDKARNFQQHEHVAMMGQIIPLYYSNDIKGFQDLQAEQLEKAEASSAPLYYELNWILMQGLICQRDSQFRMRQEDLDKVADYLFQVEDWTMYELILFGNLYSFYDVDYVYRLGKEVMEREDYYKEIGRHKRLVLILALNCYQHCLESCSFDKASYFEAYVEKIIGKGIKLYERNVFLYLKGFAAYQKGQKKQGIRQMQEAVHIFEVLGLPEQVDYYQEHFHKFVKI</sequence>
<dbReference type="Pfam" id="PF21259">
    <property type="entry name" value="Rgg_C"/>
    <property type="match status" value="1"/>
</dbReference>
<dbReference type="InterPro" id="IPR011990">
    <property type="entry name" value="TPR-like_helical_dom_sf"/>
</dbReference>
<name>A0A0B7GJX9_STRSA</name>
<evidence type="ECO:0000313" key="2">
    <source>
        <dbReference type="EMBL" id="CEL89989.1"/>
    </source>
</evidence>
<dbReference type="RefSeq" id="WP_072073711.1">
    <property type="nucleotide sequence ID" value="NZ_CDMW01000001.1"/>
</dbReference>
<evidence type="ECO:0000259" key="1">
    <source>
        <dbReference type="Pfam" id="PF21259"/>
    </source>
</evidence>
<evidence type="ECO:0000313" key="3">
    <source>
        <dbReference type="Proteomes" id="UP000183504"/>
    </source>
</evidence>
<reference evidence="2 3" key="1">
    <citation type="submission" date="2015-01" db="EMBL/GenBank/DDBJ databases">
        <authorList>
            <person name="Pelicic Vladimir"/>
        </authorList>
    </citation>
    <scope>NUCLEOTIDE SEQUENCE [LARGE SCALE GENOMIC DNA]</scope>
    <source>
        <strain evidence="2 3">2908</strain>
    </source>
</reference>
<dbReference type="InterPro" id="IPR010057">
    <property type="entry name" value="Transcription_activator_Rgg_C"/>
</dbReference>
<accession>A0A0B7GJX9</accession>
<organism evidence="2 3">
    <name type="scientific">Streptococcus sanguinis</name>
    <dbReference type="NCBI Taxonomy" id="1305"/>
    <lineage>
        <taxon>Bacteria</taxon>
        <taxon>Bacillati</taxon>
        <taxon>Bacillota</taxon>
        <taxon>Bacilli</taxon>
        <taxon>Lactobacillales</taxon>
        <taxon>Streptococcaceae</taxon>
        <taxon>Streptococcus</taxon>
    </lineage>
</organism>
<dbReference type="PANTHER" id="PTHR37038">
    <property type="entry name" value="TRANSCRIPTIONAL REGULATOR-RELATED"/>
    <property type="match status" value="1"/>
</dbReference>
<proteinExistence type="predicted"/>
<dbReference type="NCBIfam" id="TIGR01716">
    <property type="entry name" value="RGG_Cterm"/>
    <property type="match status" value="1"/>
</dbReference>
<dbReference type="Gene3D" id="1.25.40.10">
    <property type="entry name" value="Tetratricopeptide repeat domain"/>
    <property type="match status" value="1"/>
</dbReference>